<dbReference type="Pfam" id="PF04299">
    <property type="entry name" value="FMN_bind_2"/>
    <property type="match status" value="1"/>
</dbReference>
<accession>A0A2K3PYN7</accession>
<dbReference type="EMBL" id="NRSZ01001281">
    <property type="protein sequence ID" value="PNY20397.1"/>
    <property type="molecule type" value="Genomic_DNA"/>
</dbReference>
<dbReference type="OrthoDB" id="2101473at2759"/>
<proteinExistence type="predicted"/>
<keyword evidence="2" id="KW-1185">Reference proteome</keyword>
<dbReference type="SUPFAM" id="SSF50475">
    <property type="entry name" value="FMN-binding split barrel"/>
    <property type="match status" value="1"/>
</dbReference>
<dbReference type="Proteomes" id="UP000236621">
    <property type="component" value="Unassembled WGS sequence"/>
</dbReference>
<dbReference type="AlphaFoldDB" id="A0A2K3PYN7"/>
<evidence type="ECO:0000313" key="1">
    <source>
        <dbReference type="EMBL" id="PNY20397.1"/>
    </source>
</evidence>
<name>A0A2K3PYN7_9HYPO</name>
<evidence type="ECO:0008006" key="3">
    <source>
        <dbReference type="Google" id="ProtNLM"/>
    </source>
</evidence>
<sequence>MPWGTASTDRSPAPRKTTQQHLYTWVSAAERAVMYLRAIHADATTPMLRQLIRDNPLGVLTTAIPSKTYPLIQSSHIPFLLDVNDQDSETELGVLRGHLARQNPQSKAIIDALQSQPDTGSRGSTLEQEVMVLFTSPVHHYVTPKFYTETKPGSGKVVPTWNYAAAQAYGRARVFYDADADESAAFLSRQIDDLSRYAERSIMGYTGAGDRPEAWKVADAPPQYVQLMQKNIIGIEITIDRLEGKFKMSQEVRQGDRDGVIQGFERLGSEVGQHMAELVRERGHLKESASRSS</sequence>
<dbReference type="InterPro" id="IPR007396">
    <property type="entry name" value="TR_PAI2-type"/>
</dbReference>
<gene>
    <name evidence="1" type="ORF">TCAP_07429</name>
</gene>
<comment type="caution">
    <text evidence="1">The sequence shown here is derived from an EMBL/GenBank/DDBJ whole genome shotgun (WGS) entry which is preliminary data.</text>
</comment>
<organism evidence="1 2">
    <name type="scientific">Tolypocladium capitatum</name>
    <dbReference type="NCBI Taxonomy" id="45235"/>
    <lineage>
        <taxon>Eukaryota</taxon>
        <taxon>Fungi</taxon>
        <taxon>Dikarya</taxon>
        <taxon>Ascomycota</taxon>
        <taxon>Pezizomycotina</taxon>
        <taxon>Sordariomycetes</taxon>
        <taxon>Hypocreomycetidae</taxon>
        <taxon>Hypocreales</taxon>
        <taxon>Ophiocordycipitaceae</taxon>
        <taxon>Tolypocladium</taxon>
    </lineage>
</organism>
<dbReference type="PANTHER" id="PTHR35802:SF1">
    <property type="entry name" value="PROTEASE SYNTHASE AND SPORULATION PROTEIN PAI 2"/>
    <property type="match status" value="1"/>
</dbReference>
<dbReference type="Gene3D" id="2.30.110.10">
    <property type="entry name" value="Electron Transport, Fmn-binding Protein, Chain A"/>
    <property type="match status" value="1"/>
</dbReference>
<reference evidence="1 2" key="1">
    <citation type="submission" date="2017-08" db="EMBL/GenBank/DDBJ databases">
        <title>Harnessing the power of phylogenomics to disentangle the directionality and signatures of interkingdom host jumping in the parasitic fungal genus Tolypocladium.</title>
        <authorList>
            <person name="Quandt C.A."/>
            <person name="Patterson W."/>
            <person name="Spatafora J.W."/>
        </authorList>
    </citation>
    <scope>NUCLEOTIDE SEQUENCE [LARGE SCALE GENOMIC DNA]</scope>
    <source>
        <strain evidence="1 2">CBS 113982</strain>
    </source>
</reference>
<evidence type="ECO:0000313" key="2">
    <source>
        <dbReference type="Proteomes" id="UP000236621"/>
    </source>
</evidence>
<dbReference type="PANTHER" id="PTHR35802">
    <property type="entry name" value="PROTEASE SYNTHASE AND SPORULATION PROTEIN PAI 2"/>
    <property type="match status" value="1"/>
</dbReference>
<dbReference type="InterPro" id="IPR012349">
    <property type="entry name" value="Split_barrel_FMN-bd"/>
</dbReference>
<protein>
    <recommendedName>
        <fullName evidence="3">Transcriptional regulator</fullName>
    </recommendedName>
</protein>